<organism evidence="2">
    <name type="scientific">Accumulibacter regalis</name>
    <dbReference type="NCBI Taxonomy" id="522306"/>
    <lineage>
        <taxon>Bacteria</taxon>
        <taxon>Pseudomonadati</taxon>
        <taxon>Pseudomonadota</taxon>
        <taxon>Betaproteobacteria</taxon>
        <taxon>Candidatus Accumulibacter</taxon>
    </lineage>
</organism>
<keyword evidence="1" id="KW-1133">Transmembrane helix</keyword>
<evidence type="ECO:0000313" key="2">
    <source>
        <dbReference type="EMBL" id="ACV35117.1"/>
    </source>
</evidence>
<dbReference type="STRING" id="522306.CAP2UW1_1816"/>
<dbReference type="KEGG" id="app:CAP2UW1_1816"/>
<keyword evidence="1" id="KW-0812">Transmembrane</keyword>
<gene>
    <name evidence="2" type="ordered locus">CAP2UW1_1816</name>
</gene>
<evidence type="ECO:0000256" key="1">
    <source>
        <dbReference type="SAM" id="Phobius"/>
    </source>
</evidence>
<name>C7RV38_ACCRE</name>
<accession>C7RV38</accession>
<sequence>MLLYPLERLPEDPQAYRLVRGVLKEVKDESPRRGTWVLFSLTHDETVFVASTPPAREESKAWVVGSTTLQFFVQKQSAANLEPVPAYGIKTDTHQVKSLEKDIAFHNAGVNPWAGLMALAIGTLGFVIAVVCYVPRYLELFNPSHSRLR</sequence>
<feature type="transmembrane region" description="Helical" evidence="1">
    <location>
        <begin position="113"/>
        <end position="134"/>
    </location>
</feature>
<dbReference type="EMBL" id="CP001715">
    <property type="protein sequence ID" value="ACV35117.1"/>
    <property type="molecule type" value="Genomic_DNA"/>
</dbReference>
<protein>
    <submittedName>
        <fullName evidence="2">Uncharacterized protein</fullName>
    </submittedName>
</protein>
<reference evidence="2" key="2">
    <citation type="submission" date="2009-09" db="EMBL/GenBank/DDBJ databases">
        <title>Complete sequence of chromosome of Candidatus Accumulibacter phosphatis clade IIA str. UW-1.</title>
        <authorList>
            <consortium name="US DOE Joint Genome Institute"/>
            <person name="Martin H.G."/>
            <person name="Ivanova N."/>
            <person name="Kunin V."/>
            <person name="Warnecke F."/>
            <person name="Barry K."/>
            <person name="He S."/>
            <person name="Salamov A."/>
            <person name="Szeto E."/>
            <person name="Dalin E."/>
            <person name="Pangilinan J.L."/>
            <person name="Lapidus A."/>
            <person name="Lowry S."/>
            <person name="Kyrpides N.C."/>
            <person name="McMahon K.D."/>
            <person name="Hugenholtz P."/>
        </authorList>
    </citation>
    <scope>NUCLEOTIDE SEQUENCE [LARGE SCALE GENOMIC DNA]</scope>
    <source>
        <strain evidence="2">UW-1</strain>
    </source>
</reference>
<reference evidence="2" key="1">
    <citation type="submission" date="2009-08" db="EMBL/GenBank/DDBJ databases">
        <authorList>
            <consortium name="US DOE Joint Genome Institute"/>
            <person name="Lucas S."/>
            <person name="Copeland A."/>
            <person name="Lapidus A."/>
            <person name="Glavina del Rio T."/>
            <person name="Dalin E."/>
            <person name="Tice H."/>
            <person name="Bruce D."/>
            <person name="Barry K."/>
            <person name="Pitluck S."/>
            <person name="Lowry S."/>
            <person name="Larimer F."/>
            <person name="Land M."/>
            <person name="Hauser L."/>
            <person name="Kyrpides N."/>
            <person name="Ivanova N."/>
            <person name="McMahon K.D."/>
            <person name="Hugenholtz P."/>
        </authorList>
    </citation>
    <scope>NUCLEOTIDE SEQUENCE</scope>
    <source>
        <strain evidence="2">UW-1</strain>
    </source>
</reference>
<proteinExistence type="predicted"/>
<keyword evidence="1" id="KW-0472">Membrane</keyword>
<dbReference type="HOGENOM" id="CLU_1745660_0_0_4"/>
<dbReference type="AlphaFoldDB" id="C7RV38"/>